<gene>
    <name evidence="1" type="ORF">OUZ56_020666</name>
</gene>
<accession>A0ABQ9ZF28</accession>
<proteinExistence type="predicted"/>
<dbReference type="Proteomes" id="UP001234178">
    <property type="component" value="Unassembled WGS sequence"/>
</dbReference>
<sequence length="782" mass="87672">MLVHEREELKTFPMERAMIHQQVLCSKLSSNTHEPLVPSIKRLVGHKNMGPIKAGSRYDGEESLLLRCISPERLNGGFSAACQIACTALNSCAIHLETGGACLLAALLDKKNLPVPIPVERVIELIRSCLHSLAPREKKWKTETGTIHLQGLIQMFSSAVALIVYLTDDPCARLSSYASTNSDQVASHQESLDKLIDLIVTSIDQLITAFQQIDIDSLWSDLFLLLVQLASSSDVGAVYVQDVLKAGFLLKRCWAARGSATTEKEAADDLLTWFLVRSLNGNLNPAPASIRATLRGLVRSIPSSVAELGGWISRDKNSPFGAKCTALVLLYQLELYETSNDVNPNRDVRFVGEHSDAILAAIADLMLTHSPCDMDDPDLLRSVWFLIARYSDGFHEASKAFVHLVKWFQPNSSLLLPWLQRIYTPHLSLMRWAFALDDIALYLGSYMVHMTAFRFALAQYTTSLMPTAPYGGYSSSSKSCSASQLIRLWIDQDEDARQAESLVELCLERTDDVLLLRVFVSVALAQFFKVLFNIRFALKKQTHATKDLAFDEDANVSCCAVTVLERVADKNEAMRVAIGRMIKYNIPRFLRLTDVTDDNYTRLIGSLRLLCRLSSSNHQCSGLADAVVLRDSISAWKDPAIVAALVSFLPRTIQFGEHQLTFLHPTFLGDLIANIRLELYPALKNRFSLFLHVYYVRALFVFGLKLGAMDLWSWSCRYLTSVLTRTETASSRVLSQIVMEKRNFLEFVDDIYRRDELPVWKNVVQLVAAMAAFHHLHCSKQL</sequence>
<organism evidence="1 2">
    <name type="scientific">Daphnia magna</name>
    <dbReference type="NCBI Taxonomy" id="35525"/>
    <lineage>
        <taxon>Eukaryota</taxon>
        <taxon>Metazoa</taxon>
        <taxon>Ecdysozoa</taxon>
        <taxon>Arthropoda</taxon>
        <taxon>Crustacea</taxon>
        <taxon>Branchiopoda</taxon>
        <taxon>Diplostraca</taxon>
        <taxon>Cladocera</taxon>
        <taxon>Anomopoda</taxon>
        <taxon>Daphniidae</taxon>
        <taxon>Daphnia</taxon>
    </lineage>
</organism>
<dbReference type="EMBL" id="JAOYFB010000003">
    <property type="protein sequence ID" value="KAK4011548.1"/>
    <property type="molecule type" value="Genomic_DNA"/>
</dbReference>
<evidence type="ECO:0000313" key="2">
    <source>
        <dbReference type="Proteomes" id="UP001234178"/>
    </source>
</evidence>
<evidence type="ECO:0000313" key="1">
    <source>
        <dbReference type="EMBL" id="KAK4011548.1"/>
    </source>
</evidence>
<name>A0ABQ9ZF28_9CRUS</name>
<keyword evidence="2" id="KW-1185">Reference proteome</keyword>
<comment type="caution">
    <text evidence="1">The sequence shown here is derived from an EMBL/GenBank/DDBJ whole genome shotgun (WGS) entry which is preliminary data.</text>
</comment>
<protein>
    <submittedName>
        <fullName evidence="1">Uncharacterized protein</fullName>
    </submittedName>
</protein>
<reference evidence="1 2" key="1">
    <citation type="journal article" date="2023" name="Nucleic Acids Res.">
        <title>The hologenome of Daphnia magna reveals possible DNA methylation and microbiome-mediated evolution of the host genome.</title>
        <authorList>
            <person name="Chaturvedi A."/>
            <person name="Li X."/>
            <person name="Dhandapani V."/>
            <person name="Marshall H."/>
            <person name="Kissane S."/>
            <person name="Cuenca-Cambronero M."/>
            <person name="Asole G."/>
            <person name="Calvet F."/>
            <person name="Ruiz-Romero M."/>
            <person name="Marangio P."/>
            <person name="Guigo R."/>
            <person name="Rago D."/>
            <person name="Mirbahai L."/>
            <person name="Eastwood N."/>
            <person name="Colbourne J.K."/>
            <person name="Zhou J."/>
            <person name="Mallon E."/>
            <person name="Orsini L."/>
        </authorList>
    </citation>
    <scope>NUCLEOTIDE SEQUENCE [LARGE SCALE GENOMIC DNA]</scope>
    <source>
        <strain evidence="1">LRV0_1</strain>
    </source>
</reference>